<gene>
    <name evidence="1" type="ORF">Q765_01685</name>
</gene>
<reference evidence="1 2" key="1">
    <citation type="submission" date="2013-09" db="EMBL/GenBank/DDBJ databases">
        <authorList>
            <person name="Zeng Z."/>
            <person name="Chen C."/>
        </authorList>
    </citation>
    <scope>NUCLEOTIDE SEQUENCE [LARGE SCALE GENOMIC DNA]</scope>
    <source>
        <strain evidence="1 2">WB 3.3-2</strain>
    </source>
</reference>
<evidence type="ECO:0000313" key="1">
    <source>
        <dbReference type="EMBL" id="KGO88639.1"/>
    </source>
</evidence>
<dbReference type="AlphaFoldDB" id="A0A0A2M8Q8"/>
<dbReference type="RefSeq" id="WP_020211666.1">
    <property type="nucleotide sequence ID" value="NZ_JRLX01000001.1"/>
</dbReference>
<comment type="caution">
    <text evidence="1">The sequence shown here is derived from an EMBL/GenBank/DDBJ whole genome shotgun (WGS) entry which is preliminary data.</text>
</comment>
<dbReference type="OrthoDB" id="836646at2"/>
<accession>A0A0A2M8Q8</accession>
<dbReference type="STRING" id="1121895.GCA_000378485_00542"/>
<keyword evidence="2" id="KW-1185">Reference proteome</keyword>
<organism evidence="1 2">
    <name type="scientific">Flavobacterium rivuli WB 3.3-2 = DSM 21788</name>
    <dbReference type="NCBI Taxonomy" id="1121895"/>
    <lineage>
        <taxon>Bacteria</taxon>
        <taxon>Pseudomonadati</taxon>
        <taxon>Bacteroidota</taxon>
        <taxon>Flavobacteriia</taxon>
        <taxon>Flavobacteriales</taxon>
        <taxon>Flavobacteriaceae</taxon>
        <taxon>Flavobacterium</taxon>
    </lineage>
</organism>
<dbReference type="EMBL" id="JRLX01000001">
    <property type="protein sequence ID" value="KGO88639.1"/>
    <property type="molecule type" value="Genomic_DNA"/>
</dbReference>
<dbReference type="PROSITE" id="PS51257">
    <property type="entry name" value="PROKAR_LIPOPROTEIN"/>
    <property type="match status" value="1"/>
</dbReference>
<protein>
    <submittedName>
        <fullName evidence="1">Uncharacterized protein</fullName>
    </submittedName>
</protein>
<sequence length="322" mass="35414">MITTLQKALFTVSATALLCSCSVKKDLSINTTMDIDYCFPVSSEIDAHIIPNTYNTDSLLQNDTQLSTRYSRKEILLANATGIIPELKKALTLAADTTGASEQNLMLMQFKIQQKINLIHNAMENTAAELYCEQERTRRISTILINSNQKRTNKLTVASLIAGAATGLAPALIEKKGPQNAVLLTGGVITGLVSLALIKSSAKTIKLSYQRSFLGDIWYAPQKPNALPQFIYLILTTKDFNILDGKYSTQQNIKSRWQIAELGADVKDKTITLMFGKGGDFNTGDLNLKIALLNQLEAAIKLLDTDVNSALTHMNNFRPEPK</sequence>
<proteinExistence type="predicted"/>
<dbReference type="Proteomes" id="UP000030152">
    <property type="component" value="Unassembled WGS sequence"/>
</dbReference>
<evidence type="ECO:0000313" key="2">
    <source>
        <dbReference type="Proteomes" id="UP000030152"/>
    </source>
</evidence>
<name>A0A0A2M8Q8_9FLAO</name>
<dbReference type="eggNOG" id="ENOG502Z8F6">
    <property type="taxonomic scope" value="Bacteria"/>
</dbReference>